<dbReference type="EMBL" id="JAAPAO010000587">
    <property type="protein sequence ID" value="KAF4656616.1"/>
    <property type="molecule type" value="Genomic_DNA"/>
</dbReference>
<feature type="domain" description="Ubiquitin-like" evidence="1">
    <location>
        <begin position="81"/>
        <end position="139"/>
    </location>
</feature>
<dbReference type="SMART" id="SM00213">
    <property type="entry name" value="UBQ"/>
    <property type="match status" value="4"/>
</dbReference>
<reference evidence="2 3" key="1">
    <citation type="submission" date="2020-04" db="EMBL/GenBank/DDBJ databases">
        <title>Perkinsus chesapeaki whole genome sequence.</title>
        <authorList>
            <person name="Bogema D.R."/>
        </authorList>
    </citation>
    <scope>NUCLEOTIDE SEQUENCE [LARGE SCALE GENOMIC DNA]</scope>
    <source>
        <strain evidence="2">ATCC PRA-425</strain>
    </source>
</reference>
<organism evidence="2 3">
    <name type="scientific">Perkinsus chesapeaki</name>
    <name type="common">Clam parasite</name>
    <name type="synonym">Perkinsus andrewsi</name>
    <dbReference type="NCBI Taxonomy" id="330153"/>
    <lineage>
        <taxon>Eukaryota</taxon>
        <taxon>Sar</taxon>
        <taxon>Alveolata</taxon>
        <taxon>Perkinsozoa</taxon>
        <taxon>Perkinsea</taxon>
        <taxon>Perkinsida</taxon>
        <taxon>Perkinsidae</taxon>
        <taxon>Perkinsus</taxon>
    </lineage>
</organism>
<dbReference type="AlphaFoldDB" id="A0A7J6LBR5"/>
<evidence type="ECO:0000313" key="3">
    <source>
        <dbReference type="Proteomes" id="UP000591131"/>
    </source>
</evidence>
<dbReference type="InterPro" id="IPR050158">
    <property type="entry name" value="Ubiquitin_ubiquitin-like"/>
</dbReference>
<dbReference type="PROSITE" id="PS50053">
    <property type="entry name" value="UBIQUITIN_2"/>
    <property type="match status" value="4"/>
</dbReference>
<dbReference type="PANTHER" id="PTHR10666">
    <property type="entry name" value="UBIQUITIN"/>
    <property type="match status" value="1"/>
</dbReference>
<feature type="domain" description="Ubiquitin-like" evidence="1">
    <location>
        <begin position="156"/>
        <end position="234"/>
    </location>
</feature>
<dbReference type="InterPro" id="IPR019956">
    <property type="entry name" value="Ubiquitin_dom"/>
</dbReference>
<dbReference type="InterPro" id="IPR029071">
    <property type="entry name" value="Ubiquitin-like_domsf"/>
</dbReference>
<keyword evidence="3" id="KW-1185">Reference proteome</keyword>
<evidence type="ECO:0000259" key="1">
    <source>
        <dbReference type="PROSITE" id="PS50053"/>
    </source>
</evidence>
<comment type="caution">
    <text evidence="2">The sequence shown here is derived from an EMBL/GenBank/DDBJ whole genome shotgun (WGS) entry which is preliminary data.</text>
</comment>
<feature type="domain" description="Ubiquitin-like" evidence="1">
    <location>
        <begin position="386"/>
        <end position="461"/>
    </location>
</feature>
<dbReference type="InterPro" id="IPR000626">
    <property type="entry name" value="Ubiquitin-like_dom"/>
</dbReference>
<feature type="domain" description="Ubiquitin-like" evidence="1">
    <location>
        <begin position="3"/>
        <end position="80"/>
    </location>
</feature>
<gene>
    <name evidence="2" type="ORF">FOL47_008838</name>
</gene>
<dbReference type="OrthoDB" id="1885901at2759"/>
<dbReference type="Proteomes" id="UP000591131">
    <property type="component" value="Unassembled WGS sequence"/>
</dbReference>
<dbReference type="PRINTS" id="PR00348">
    <property type="entry name" value="UBIQUITIN"/>
</dbReference>
<dbReference type="SUPFAM" id="SSF54236">
    <property type="entry name" value="Ubiquitin-like"/>
    <property type="match status" value="4"/>
</dbReference>
<protein>
    <recommendedName>
        <fullName evidence="1">Ubiquitin-like domain-containing protein</fullName>
    </recommendedName>
</protein>
<sequence length="461" mass="51333">MPTHLLLGDAERDIPAVTIDAEVSATINDIRDKVQKATGILHVPELLSLDGGPLRDDQVLSGINHGDEQDLRLAYRECGEVSVPVKRLNGEAVHISICGSDTVVTIKDKIEGVTGIRPGEQVIAVAGSIRQDGQAIADYLKRQLTRHVIVHQFATVTIHQRPLTYGDRDIAFDVTPSTTIGQVKRIVRDKWGVPLAQQKMNDKVGELVSDHATVEDCGIENEGFLVLELKARGKLYAEADKLDGGRANIFITPSHTVDLVKEAVEVETCFPAHHQKLMCGDEEIVSGRLCDVVPEQLASVYLGINRPVMVNITDSSGNELTIPAKPWCLIKDLKRTLWRKGYPVDPQLLFDGQEVNNNERLCDARMRLVRQGARLNLNVSVNGPRYVVYIKQLLGYNKRLSWYHHDTVEDLKNRIYHVTETPPDAQRLIFAGQQLEDGRLLTSYGLINRETIHLVLRLVGS</sequence>
<name>A0A7J6LBR5_PERCH</name>
<proteinExistence type="predicted"/>
<accession>A0A7J6LBR5</accession>
<evidence type="ECO:0000313" key="2">
    <source>
        <dbReference type="EMBL" id="KAF4656616.1"/>
    </source>
</evidence>
<dbReference type="Gene3D" id="3.10.20.90">
    <property type="entry name" value="Phosphatidylinositol 3-kinase Catalytic Subunit, Chain A, domain 1"/>
    <property type="match status" value="3"/>
</dbReference>
<dbReference type="Pfam" id="PF00240">
    <property type="entry name" value="ubiquitin"/>
    <property type="match status" value="3"/>
</dbReference>